<name>A0A8J7LQ06_9RHOB</name>
<keyword evidence="4" id="KW-1185">Reference proteome</keyword>
<keyword evidence="1" id="KW-0812">Transmembrane</keyword>
<evidence type="ECO:0000256" key="1">
    <source>
        <dbReference type="SAM" id="Phobius"/>
    </source>
</evidence>
<dbReference type="InterPro" id="IPR050400">
    <property type="entry name" value="Bact_Cytoskel_RodZ"/>
</dbReference>
<organism evidence="3 4">
    <name type="scientific">Halocynthiibacter styelae</name>
    <dbReference type="NCBI Taxonomy" id="2761955"/>
    <lineage>
        <taxon>Bacteria</taxon>
        <taxon>Pseudomonadati</taxon>
        <taxon>Pseudomonadota</taxon>
        <taxon>Alphaproteobacteria</taxon>
        <taxon>Rhodobacterales</taxon>
        <taxon>Paracoccaceae</taxon>
        <taxon>Halocynthiibacter</taxon>
    </lineage>
</organism>
<evidence type="ECO:0000313" key="4">
    <source>
        <dbReference type="Proteomes" id="UP000640583"/>
    </source>
</evidence>
<gene>
    <name evidence="3" type="ORF">H1D41_12175</name>
</gene>
<dbReference type="Pfam" id="PF13413">
    <property type="entry name" value="HTH_25"/>
    <property type="match status" value="1"/>
</dbReference>
<reference evidence="3" key="1">
    <citation type="submission" date="2020-10" db="EMBL/GenBank/DDBJ databases">
        <title>Paenihalocynthiibacter styelae gen. nov., sp. nov., isolated from stalked sea squirt Styela clava.</title>
        <authorList>
            <person name="Kim Y.-O."/>
            <person name="Yoon J.-H."/>
        </authorList>
    </citation>
    <scope>NUCLEOTIDE SEQUENCE</scope>
    <source>
        <strain evidence="3">MYP1-1</strain>
    </source>
</reference>
<accession>A0A8J7LQ06</accession>
<dbReference type="RefSeq" id="WP_228849167.1">
    <property type="nucleotide sequence ID" value="NZ_JADCKQ010000009.1"/>
</dbReference>
<dbReference type="InterPro" id="IPR010982">
    <property type="entry name" value="Lambda_DNA-bd_dom_sf"/>
</dbReference>
<dbReference type="AlphaFoldDB" id="A0A8J7LQ06"/>
<feature type="domain" description="Cytoskeleton protein RodZ-like C-terminal" evidence="2">
    <location>
        <begin position="297"/>
        <end position="363"/>
    </location>
</feature>
<dbReference type="Pfam" id="PF13464">
    <property type="entry name" value="RodZ_C"/>
    <property type="match status" value="1"/>
</dbReference>
<keyword evidence="1" id="KW-1133">Transmembrane helix</keyword>
<dbReference type="EMBL" id="JADCKQ010000009">
    <property type="protein sequence ID" value="MBI1494396.1"/>
    <property type="molecule type" value="Genomic_DNA"/>
</dbReference>
<evidence type="ECO:0000259" key="2">
    <source>
        <dbReference type="Pfam" id="PF13464"/>
    </source>
</evidence>
<dbReference type="GO" id="GO:0003677">
    <property type="term" value="F:DNA binding"/>
    <property type="evidence" value="ECO:0007669"/>
    <property type="project" value="InterPro"/>
</dbReference>
<dbReference type="PANTHER" id="PTHR34475">
    <property type="match status" value="1"/>
</dbReference>
<sequence length="409" mass="43315">MIGRFRSPVESKPERPKSFDDFEVRLGDMMRGERATLGKSLLDVQRELKIKASYVAAIENADPSAFETPGFIAGYVRSYARYLGMDPDEAFGIFCAESGFETAHGMSAGASTLKNGRTAMTPVVAANDPFADPNATFIPREDNRFSGIQPGALGSLAVLIGLTGAIGFGAWTVLNEIQRVDIAGDISSELITDGFEVVGPDPLARREASEIVAAATAVSDAEAFERLYRPEALEVPVLVPRDGPIATLNTDTTGAFAPASLRQDNIIPDLQLRAAVEGLLAETPVQVTETELPAMRIVAVRPAWVRVQGAGGAILFEKIMDAGEEYVPPQTEEASLLKVGESGAVYFGLGSDIYGPVGPRGVVTSDVALTADSISANYEIADLGTDQDLARVVAEAATSVLITDVETSE</sequence>
<dbReference type="PANTHER" id="PTHR34475:SF1">
    <property type="entry name" value="CYTOSKELETON PROTEIN RODZ"/>
    <property type="match status" value="1"/>
</dbReference>
<proteinExistence type="predicted"/>
<keyword evidence="1" id="KW-0472">Membrane</keyword>
<comment type="caution">
    <text evidence="3">The sequence shown here is derived from an EMBL/GenBank/DDBJ whole genome shotgun (WGS) entry which is preliminary data.</text>
</comment>
<evidence type="ECO:0000313" key="3">
    <source>
        <dbReference type="EMBL" id="MBI1494396.1"/>
    </source>
</evidence>
<protein>
    <submittedName>
        <fullName evidence="3">DUF4115 domain-containing protein</fullName>
    </submittedName>
</protein>
<dbReference type="Gene3D" id="1.10.260.40">
    <property type="entry name" value="lambda repressor-like DNA-binding domains"/>
    <property type="match status" value="1"/>
</dbReference>
<feature type="transmembrane region" description="Helical" evidence="1">
    <location>
        <begin position="153"/>
        <end position="174"/>
    </location>
</feature>
<dbReference type="Proteomes" id="UP000640583">
    <property type="component" value="Unassembled WGS sequence"/>
</dbReference>
<dbReference type="InterPro" id="IPR025194">
    <property type="entry name" value="RodZ-like_C"/>
</dbReference>